<evidence type="ECO:0000313" key="4">
    <source>
        <dbReference type="EMBL" id="NKY02731.1"/>
    </source>
</evidence>
<feature type="signal peptide" evidence="2">
    <location>
        <begin position="1"/>
        <end position="33"/>
    </location>
</feature>
<dbReference type="PANTHER" id="PTHR31126">
    <property type="entry name" value="TYROSINE-PROTEIN PHOSPHATASE"/>
    <property type="match status" value="1"/>
</dbReference>
<comment type="caution">
    <text evidence="4">The sequence shown here is derived from an EMBL/GenBank/DDBJ whole genome shotgun (WGS) entry which is preliminary data.</text>
</comment>
<dbReference type="PROSITE" id="PS50056">
    <property type="entry name" value="TYR_PHOSPHATASE_2"/>
    <property type="match status" value="1"/>
</dbReference>
<evidence type="ECO:0000259" key="3">
    <source>
        <dbReference type="PROSITE" id="PS50056"/>
    </source>
</evidence>
<dbReference type="InterPro" id="IPR000387">
    <property type="entry name" value="Tyr_Pase_dom"/>
</dbReference>
<evidence type="ECO:0000313" key="5">
    <source>
        <dbReference type="Proteomes" id="UP000563898"/>
    </source>
</evidence>
<name>A0A846WQY6_9ACTN</name>
<protein>
    <submittedName>
        <fullName evidence="4">Tyrosine-protein phosphatase</fullName>
    </submittedName>
</protein>
<dbReference type="InterPro" id="IPR026893">
    <property type="entry name" value="Tyr/Ser_Pase_IphP-type"/>
</dbReference>
<dbReference type="Gene3D" id="3.90.190.10">
    <property type="entry name" value="Protein tyrosine phosphatase superfamily"/>
    <property type="match status" value="1"/>
</dbReference>
<proteinExistence type="inferred from homology"/>
<dbReference type="Proteomes" id="UP000563898">
    <property type="component" value="Unassembled WGS sequence"/>
</dbReference>
<feature type="chain" id="PRO_5039039547" evidence="2">
    <location>
        <begin position="34"/>
        <end position="275"/>
    </location>
</feature>
<accession>A0A846WQY6</accession>
<comment type="similarity">
    <text evidence="1">Belongs to the protein-tyrosine phosphatase family.</text>
</comment>
<gene>
    <name evidence="4" type="ORF">HGA05_14230</name>
</gene>
<evidence type="ECO:0000256" key="1">
    <source>
        <dbReference type="ARBA" id="ARBA00009580"/>
    </source>
</evidence>
<reference evidence="4 5" key="1">
    <citation type="submission" date="2020-04" db="EMBL/GenBank/DDBJ databases">
        <title>MicrobeNet Type strains.</title>
        <authorList>
            <person name="Nicholson A.C."/>
        </authorList>
    </citation>
    <scope>NUCLEOTIDE SEQUENCE [LARGE SCALE GENOMIC DNA]</scope>
    <source>
        <strain evidence="4 5">ATCC BAA-14</strain>
    </source>
</reference>
<dbReference type="InterPro" id="IPR029021">
    <property type="entry name" value="Prot-tyrosine_phosphatase-like"/>
</dbReference>
<dbReference type="PROSITE" id="PS00383">
    <property type="entry name" value="TYR_PHOSPHATASE_1"/>
    <property type="match status" value="1"/>
</dbReference>
<keyword evidence="2" id="KW-0732">Signal</keyword>
<dbReference type="GO" id="GO:0004721">
    <property type="term" value="F:phosphoprotein phosphatase activity"/>
    <property type="evidence" value="ECO:0007669"/>
    <property type="project" value="InterPro"/>
</dbReference>
<evidence type="ECO:0000256" key="2">
    <source>
        <dbReference type="SAM" id="SignalP"/>
    </source>
</evidence>
<sequence length="275" mass="29371">MVTVIGERYRWHVRAVAVACTAFGIFAPAATIAAPVGAAPPAVSTTATPQPQAVDLGGVTNARTLHDYRTADGAGITDKVIRSANLSTIDDRGITELRRRGVRTIIDLRTAFETRLQPDKPVPGTVVESFDVLRTAPTTDLIDIGSAYRQFVVNPVARQAFRDSLLSIQRTVADGGAVLFHCTAGKDRTGWLAAVLLTILGVDRSVVDADYLASNRFRHASATDPLNGVNLGLLDTAFGAVRTTYGSFDNYVHHGLGLSDADVDALRHTLLIPAR</sequence>
<feature type="domain" description="Tyrosine specific protein phosphatases" evidence="3">
    <location>
        <begin position="159"/>
        <end position="203"/>
    </location>
</feature>
<dbReference type="EMBL" id="JAAXPC010000007">
    <property type="protein sequence ID" value="NKY02731.1"/>
    <property type="molecule type" value="Genomic_DNA"/>
</dbReference>
<dbReference type="Pfam" id="PF13350">
    <property type="entry name" value="Y_phosphatase3"/>
    <property type="match status" value="1"/>
</dbReference>
<dbReference type="AlphaFoldDB" id="A0A846WQY6"/>
<dbReference type="InterPro" id="IPR016130">
    <property type="entry name" value="Tyr_Pase_AS"/>
</dbReference>
<dbReference type="SUPFAM" id="SSF52799">
    <property type="entry name" value="(Phosphotyrosine protein) phosphatases II"/>
    <property type="match status" value="1"/>
</dbReference>
<organism evidence="4 5">
    <name type="scientific">Gordonia polyisoprenivorans</name>
    <dbReference type="NCBI Taxonomy" id="84595"/>
    <lineage>
        <taxon>Bacteria</taxon>
        <taxon>Bacillati</taxon>
        <taxon>Actinomycetota</taxon>
        <taxon>Actinomycetes</taxon>
        <taxon>Mycobacteriales</taxon>
        <taxon>Gordoniaceae</taxon>
        <taxon>Gordonia</taxon>
    </lineage>
</organism>
<dbReference type="PANTHER" id="PTHR31126:SF1">
    <property type="entry name" value="TYROSINE SPECIFIC PROTEIN PHOSPHATASES DOMAIN-CONTAINING PROTEIN"/>
    <property type="match status" value="1"/>
</dbReference>